<feature type="transmembrane region" description="Helical" evidence="5">
    <location>
        <begin position="20"/>
        <end position="41"/>
    </location>
</feature>
<dbReference type="GO" id="GO:0015179">
    <property type="term" value="F:L-amino acid transmembrane transporter activity"/>
    <property type="evidence" value="ECO:0007669"/>
    <property type="project" value="TreeGrafter"/>
</dbReference>
<feature type="transmembrane region" description="Helical" evidence="5">
    <location>
        <begin position="359"/>
        <end position="379"/>
    </location>
</feature>
<dbReference type="PANTHER" id="PTHR11785">
    <property type="entry name" value="AMINO ACID TRANSPORTER"/>
    <property type="match status" value="1"/>
</dbReference>
<evidence type="ECO:0000256" key="1">
    <source>
        <dbReference type="ARBA" id="ARBA00004141"/>
    </source>
</evidence>
<dbReference type="Proteomes" id="UP000070456">
    <property type="component" value="Unassembled WGS sequence"/>
</dbReference>
<keyword evidence="4 5" id="KW-0472">Membrane</keyword>
<comment type="subcellular location">
    <subcellularLocation>
        <location evidence="1">Membrane</location>
        <topology evidence="1">Multi-pass membrane protein</topology>
    </subcellularLocation>
</comment>
<evidence type="ECO:0000256" key="2">
    <source>
        <dbReference type="ARBA" id="ARBA00022692"/>
    </source>
</evidence>
<dbReference type="GO" id="GO:0016020">
    <property type="term" value="C:membrane"/>
    <property type="evidence" value="ECO:0007669"/>
    <property type="project" value="UniProtKB-SubCell"/>
</dbReference>
<dbReference type="EMBL" id="LOEE01000047">
    <property type="protein sequence ID" value="KXG74699.1"/>
    <property type="molecule type" value="Genomic_DNA"/>
</dbReference>
<dbReference type="RefSeq" id="WP_083525098.1">
    <property type="nucleotide sequence ID" value="NZ_LOEE01000047.1"/>
</dbReference>
<dbReference type="Pfam" id="PF13520">
    <property type="entry name" value="AA_permease_2"/>
    <property type="match status" value="1"/>
</dbReference>
<dbReference type="InterPro" id="IPR002293">
    <property type="entry name" value="AA/rel_permease1"/>
</dbReference>
<feature type="transmembrane region" description="Helical" evidence="5">
    <location>
        <begin position="234"/>
        <end position="257"/>
    </location>
</feature>
<dbReference type="PATRIC" id="fig|520762.4.peg.2441"/>
<accession>A0A140L2C4</accession>
<dbReference type="PANTHER" id="PTHR11785:SF512">
    <property type="entry name" value="SOBREMESA, ISOFORM B"/>
    <property type="match status" value="1"/>
</dbReference>
<evidence type="ECO:0000313" key="6">
    <source>
        <dbReference type="EMBL" id="KXG74699.1"/>
    </source>
</evidence>
<feature type="transmembrane region" description="Helical" evidence="5">
    <location>
        <begin position="334"/>
        <end position="353"/>
    </location>
</feature>
<keyword evidence="2 5" id="KW-0812">Transmembrane</keyword>
<dbReference type="InterPro" id="IPR050598">
    <property type="entry name" value="AminoAcid_Transporter"/>
</dbReference>
<feature type="transmembrane region" description="Helical" evidence="5">
    <location>
        <begin position="391"/>
        <end position="414"/>
    </location>
</feature>
<dbReference type="STRING" id="520762.AN619_22060"/>
<protein>
    <submittedName>
        <fullName evidence="6">Serine/threonine exchanger SteT</fullName>
    </submittedName>
</protein>
<name>A0A140L2C4_9FIRM</name>
<keyword evidence="3 5" id="KW-1133">Transmembrane helix</keyword>
<feature type="transmembrane region" description="Helical" evidence="5">
    <location>
        <begin position="53"/>
        <end position="74"/>
    </location>
</feature>
<feature type="transmembrane region" description="Helical" evidence="5">
    <location>
        <begin position="200"/>
        <end position="222"/>
    </location>
</feature>
<evidence type="ECO:0000256" key="4">
    <source>
        <dbReference type="ARBA" id="ARBA00023136"/>
    </source>
</evidence>
<keyword evidence="7" id="KW-1185">Reference proteome</keyword>
<dbReference type="Gene3D" id="1.20.1740.10">
    <property type="entry name" value="Amino acid/polyamine transporter I"/>
    <property type="match status" value="1"/>
</dbReference>
<dbReference type="FunFam" id="1.20.1740.10:FF:000051">
    <property type="entry name" value="Amino acid permease"/>
    <property type="match status" value="1"/>
</dbReference>
<comment type="caution">
    <text evidence="6">The sequence shown here is derived from an EMBL/GenBank/DDBJ whole genome shotgun (WGS) entry which is preliminary data.</text>
</comment>
<gene>
    <name evidence="6" type="primary">steT</name>
    <name evidence="6" type="ORF">AN619_22060</name>
</gene>
<dbReference type="PIRSF" id="PIRSF006060">
    <property type="entry name" value="AA_transporter"/>
    <property type="match status" value="1"/>
</dbReference>
<feature type="transmembrane region" description="Helical" evidence="5">
    <location>
        <begin position="277"/>
        <end position="301"/>
    </location>
</feature>
<feature type="transmembrane region" description="Helical" evidence="5">
    <location>
        <begin position="159"/>
        <end position="180"/>
    </location>
</feature>
<reference evidence="6 7" key="1">
    <citation type="submission" date="2015-12" db="EMBL/GenBank/DDBJ databases">
        <title>Draft genome sequence of the thermoanaerobe Thermotalea metallivorans, an isolate from the runoff channel of the Great Artesian Basin, Australia.</title>
        <authorList>
            <person name="Patel B.K."/>
        </authorList>
    </citation>
    <scope>NUCLEOTIDE SEQUENCE [LARGE SCALE GENOMIC DNA]</scope>
    <source>
        <strain evidence="6 7">B2-1</strain>
    </source>
</reference>
<feature type="transmembrane region" description="Helical" evidence="5">
    <location>
        <begin position="95"/>
        <end position="120"/>
    </location>
</feature>
<evidence type="ECO:0000256" key="3">
    <source>
        <dbReference type="ARBA" id="ARBA00022989"/>
    </source>
</evidence>
<feature type="transmembrane region" description="Helical" evidence="5">
    <location>
        <begin position="420"/>
        <end position="437"/>
    </location>
</feature>
<feature type="transmembrane region" description="Helical" evidence="5">
    <location>
        <begin position="132"/>
        <end position="152"/>
    </location>
</feature>
<dbReference type="AlphaFoldDB" id="A0A140L2C4"/>
<organism evidence="6 7">
    <name type="scientific">Thermotalea metallivorans</name>
    <dbReference type="NCBI Taxonomy" id="520762"/>
    <lineage>
        <taxon>Bacteria</taxon>
        <taxon>Bacillati</taxon>
        <taxon>Bacillota</taxon>
        <taxon>Clostridia</taxon>
        <taxon>Peptostreptococcales</taxon>
        <taxon>Thermotaleaceae</taxon>
        <taxon>Thermotalea</taxon>
    </lineage>
</organism>
<evidence type="ECO:0000313" key="7">
    <source>
        <dbReference type="Proteomes" id="UP000070456"/>
    </source>
</evidence>
<sequence>METKICSSESKELKKEIGLFEAIAVVIGVVIGSGIFFKASFVFKNAGSPLMGILAWIAGGVITMASGLTIAEIATAIPKTGGVFVYLKELYGEKWAFLFGWVQTVIYVPGAAAALAIVFATQATYFIPMTDLQQKLLAIGIIFIIMIGNILSTKLGSKIQFISTIGKLIPIFIIIVYGLAKGTANSFTLSTTGAETITGFGAAILGTLWAYDGWVGVGNIAGELKNPKKDLPKSIIVGVLTIIAVYVFINLAIIHVIPVEDVIASSKPASDAAMVLFGTAGASLISAGILISIFGALNGYLMTGVRIPFAMAQDKLLPFANFFGKVDERFSTPFNAFLLEVILACLYVFSGSFEMLSNLVIFVLWIFFTMAVAGVFILRRKHKNMERPYEVPLYPIVPLIGIIGGLYITINTLITDTTNALYGLGITLIGFPVYMYMTREKKFDL</sequence>
<evidence type="ECO:0000256" key="5">
    <source>
        <dbReference type="SAM" id="Phobius"/>
    </source>
</evidence>
<proteinExistence type="predicted"/>